<organism evidence="2 3">
    <name type="scientific">Dichanthelium oligosanthes</name>
    <dbReference type="NCBI Taxonomy" id="888268"/>
    <lineage>
        <taxon>Eukaryota</taxon>
        <taxon>Viridiplantae</taxon>
        <taxon>Streptophyta</taxon>
        <taxon>Embryophyta</taxon>
        <taxon>Tracheophyta</taxon>
        <taxon>Spermatophyta</taxon>
        <taxon>Magnoliopsida</taxon>
        <taxon>Liliopsida</taxon>
        <taxon>Poales</taxon>
        <taxon>Poaceae</taxon>
        <taxon>PACMAD clade</taxon>
        <taxon>Panicoideae</taxon>
        <taxon>Panicodae</taxon>
        <taxon>Paniceae</taxon>
        <taxon>Dichantheliinae</taxon>
        <taxon>Dichanthelium</taxon>
    </lineage>
</organism>
<evidence type="ECO:0000313" key="3">
    <source>
        <dbReference type="Proteomes" id="UP000095767"/>
    </source>
</evidence>
<feature type="compositionally biased region" description="Basic and acidic residues" evidence="1">
    <location>
        <begin position="1"/>
        <end position="11"/>
    </location>
</feature>
<name>A0A1E5UXQ9_9POAL</name>
<dbReference type="OrthoDB" id="10667735at2759"/>
<comment type="caution">
    <text evidence="2">The sequence shown here is derived from an EMBL/GenBank/DDBJ whole genome shotgun (WGS) entry which is preliminary data.</text>
</comment>
<dbReference type="AlphaFoldDB" id="A0A1E5UXQ9"/>
<gene>
    <name evidence="2" type="ORF">BAE44_0021280</name>
</gene>
<protein>
    <submittedName>
        <fullName evidence="2">Uncharacterized protein</fullName>
    </submittedName>
</protein>
<dbReference type="Proteomes" id="UP000095767">
    <property type="component" value="Unassembled WGS sequence"/>
</dbReference>
<keyword evidence="3" id="KW-1185">Reference proteome</keyword>
<evidence type="ECO:0000313" key="2">
    <source>
        <dbReference type="EMBL" id="OEL17702.1"/>
    </source>
</evidence>
<feature type="region of interest" description="Disordered" evidence="1">
    <location>
        <begin position="201"/>
        <end position="252"/>
    </location>
</feature>
<reference evidence="2 3" key="1">
    <citation type="submission" date="2016-09" db="EMBL/GenBank/DDBJ databases">
        <title>The draft genome of Dichanthelium oligosanthes: A C3 panicoid grass species.</title>
        <authorList>
            <person name="Studer A.J."/>
            <person name="Schnable J.C."/>
            <person name="Brutnell T.P."/>
        </authorList>
    </citation>
    <scope>NUCLEOTIDE SEQUENCE [LARGE SCALE GENOMIC DNA]</scope>
    <source>
        <strain evidence="3">cv. Kellogg 1175</strain>
        <tissue evidence="2">Leaf</tissue>
    </source>
</reference>
<proteinExistence type="predicted"/>
<accession>A0A1E5UXQ9</accession>
<dbReference type="STRING" id="888268.A0A1E5UXQ9"/>
<feature type="compositionally biased region" description="Low complexity" evidence="1">
    <location>
        <begin position="201"/>
        <end position="241"/>
    </location>
</feature>
<feature type="region of interest" description="Disordered" evidence="1">
    <location>
        <begin position="1"/>
        <end position="125"/>
    </location>
</feature>
<feature type="compositionally biased region" description="Basic and acidic residues" evidence="1">
    <location>
        <begin position="242"/>
        <end position="252"/>
    </location>
</feature>
<dbReference type="EMBL" id="LWDX02059035">
    <property type="protein sequence ID" value="OEL17702.1"/>
    <property type="molecule type" value="Genomic_DNA"/>
</dbReference>
<sequence>MHMSNRERRAAVPEQPPMHAPSHRSSNNAGARGHHQNGRFVSYPQPHGRGGEGYNTGGSRRPVGGANGKGNADVHGHANASGNSYHNNRGGGWHGGQEHRGGFNGQPHGRGHQDGHHGPGHMPLRPLMGYVEAPPHHMLQPPPFMGMAPMPPYPYYYGSPVGYGPYGYPPGALPPFMEEALPPFMQYAPPQIHMMHTNLEQQADPLQMEPQQQQNAPQQPAKGQQAPLNQEQQQTPEQLQQDIRKQIEYYFR</sequence>
<evidence type="ECO:0000256" key="1">
    <source>
        <dbReference type="SAM" id="MobiDB-lite"/>
    </source>
</evidence>